<dbReference type="Gene3D" id="3.30.390.50">
    <property type="entry name" value="CO dehydrogenase flavoprotein, C-terminal domain"/>
    <property type="match status" value="1"/>
</dbReference>
<dbReference type="Pfam" id="PF00111">
    <property type="entry name" value="Fer2"/>
    <property type="match status" value="1"/>
</dbReference>
<dbReference type="PIRSF" id="PIRSF036557">
    <property type="entry name" value="XdhA_RC"/>
    <property type="match status" value="1"/>
</dbReference>
<feature type="domain" description="2Fe-2S ferredoxin-type" evidence="6">
    <location>
        <begin position="2"/>
        <end position="86"/>
    </location>
</feature>
<proteinExistence type="predicted"/>
<evidence type="ECO:0000256" key="1">
    <source>
        <dbReference type="ARBA" id="ARBA00022630"/>
    </source>
</evidence>
<dbReference type="Pfam" id="PF03450">
    <property type="entry name" value="CO_deh_flav_C"/>
    <property type="match status" value="1"/>
</dbReference>
<evidence type="ECO:0000313" key="8">
    <source>
        <dbReference type="EMBL" id="PRY65483.1"/>
    </source>
</evidence>
<dbReference type="OrthoDB" id="9775084at2"/>
<name>A0A2T0V5Q4_9GAMM</name>
<dbReference type="GO" id="GO:0004854">
    <property type="term" value="F:xanthine dehydrogenase activity"/>
    <property type="evidence" value="ECO:0007669"/>
    <property type="project" value="InterPro"/>
</dbReference>
<dbReference type="InterPro" id="IPR016167">
    <property type="entry name" value="FAD-bd_PCMH_sub1"/>
</dbReference>
<dbReference type="InterPro" id="IPR016166">
    <property type="entry name" value="FAD-bd_PCMH"/>
</dbReference>
<dbReference type="InterPro" id="IPR012175">
    <property type="entry name" value="Xanth_DH_ssu_bac"/>
</dbReference>
<dbReference type="GO" id="GO:0071949">
    <property type="term" value="F:FAD binding"/>
    <property type="evidence" value="ECO:0007669"/>
    <property type="project" value="InterPro"/>
</dbReference>
<dbReference type="AlphaFoldDB" id="A0A2T0V5Q4"/>
<dbReference type="PROSITE" id="PS51387">
    <property type="entry name" value="FAD_PCMH"/>
    <property type="match status" value="1"/>
</dbReference>
<keyword evidence="9" id="KW-1185">Reference proteome</keyword>
<dbReference type="EMBL" id="PVTK01000002">
    <property type="protein sequence ID" value="PRY65483.1"/>
    <property type="molecule type" value="Genomic_DNA"/>
</dbReference>
<dbReference type="InterPro" id="IPR036318">
    <property type="entry name" value="FAD-bd_PCMH-like_sf"/>
</dbReference>
<dbReference type="InterPro" id="IPR006058">
    <property type="entry name" value="2Fe2S_fd_BS"/>
</dbReference>
<gene>
    <name evidence="8" type="ORF">B0H98_1025</name>
</gene>
<dbReference type="Proteomes" id="UP000237647">
    <property type="component" value="Unassembled WGS sequence"/>
</dbReference>
<dbReference type="InterPro" id="IPR002888">
    <property type="entry name" value="2Fe-2S-bd"/>
</dbReference>
<dbReference type="SMART" id="SM01092">
    <property type="entry name" value="CO_deh_flav_C"/>
    <property type="match status" value="1"/>
</dbReference>
<dbReference type="SUPFAM" id="SSF56176">
    <property type="entry name" value="FAD-binding/transporter-associated domain-like"/>
    <property type="match status" value="1"/>
</dbReference>
<evidence type="ECO:0000256" key="5">
    <source>
        <dbReference type="ARBA" id="ARBA00023004"/>
    </source>
</evidence>
<dbReference type="Gene3D" id="3.10.20.30">
    <property type="match status" value="1"/>
</dbReference>
<organism evidence="8 9">
    <name type="scientific">Vreelandella songnenensis</name>
    <dbReference type="NCBI Taxonomy" id="1176243"/>
    <lineage>
        <taxon>Bacteria</taxon>
        <taxon>Pseudomonadati</taxon>
        <taxon>Pseudomonadota</taxon>
        <taxon>Gammaproteobacteria</taxon>
        <taxon>Oceanospirillales</taxon>
        <taxon>Halomonadaceae</taxon>
        <taxon>Vreelandella</taxon>
    </lineage>
</organism>
<dbReference type="InterPro" id="IPR016208">
    <property type="entry name" value="Ald_Oxase/xanthine_DH-like"/>
</dbReference>
<comment type="caution">
    <text evidence="8">The sequence shown here is derived from an EMBL/GenBank/DDBJ whole genome shotgun (WGS) entry which is preliminary data.</text>
</comment>
<dbReference type="PROSITE" id="PS00197">
    <property type="entry name" value="2FE2S_FER_1"/>
    <property type="match status" value="1"/>
</dbReference>
<keyword evidence="5" id="KW-0408">Iron</keyword>
<dbReference type="SUPFAM" id="SSF54292">
    <property type="entry name" value="2Fe-2S ferredoxin-like"/>
    <property type="match status" value="1"/>
</dbReference>
<dbReference type="Pfam" id="PF00941">
    <property type="entry name" value="FAD_binding_5"/>
    <property type="match status" value="1"/>
</dbReference>
<evidence type="ECO:0000259" key="6">
    <source>
        <dbReference type="PROSITE" id="PS51085"/>
    </source>
</evidence>
<dbReference type="GO" id="GO:0051537">
    <property type="term" value="F:2 iron, 2 sulfur cluster binding"/>
    <property type="evidence" value="ECO:0007669"/>
    <property type="project" value="InterPro"/>
</dbReference>
<dbReference type="InterPro" id="IPR012675">
    <property type="entry name" value="Beta-grasp_dom_sf"/>
</dbReference>
<keyword evidence="3" id="KW-0274">FAD</keyword>
<dbReference type="InterPro" id="IPR036683">
    <property type="entry name" value="CO_DH_flav_C_dom_sf"/>
</dbReference>
<evidence type="ECO:0000256" key="4">
    <source>
        <dbReference type="ARBA" id="ARBA00023002"/>
    </source>
</evidence>
<dbReference type="Gene3D" id="3.30.43.10">
    <property type="entry name" value="Uridine Diphospho-n-acetylenolpyruvylglucosamine Reductase, domain 2"/>
    <property type="match status" value="1"/>
</dbReference>
<dbReference type="InterPro" id="IPR001041">
    <property type="entry name" value="2Fe-2S_ferredoxin-type"/>
</dbReference>
<dbReference type="InterPro" id="IPR016169">
    <property type="entry name" value="FAD-bd_PCMH_sub2"/>
</dbReference>
<protein>
    <submittedName>
        <fullName evidence="8">Xanthine dehydrogenase small subunit</fullName>
    </submittedName>
</protein>
<dbReference type="InterPro" id="IPR014307">
    <property type="entry name" value="Xanthine_DH_ssu"/>
</dbReference>
<dbReference type="InterPro" id="IPR036010">
    <property type="entry name" value="2Fe-2S_ferredoxin-like_sf"/>
</dbReference>
<keyword evidence="1" id="KW-0285">Flavoprotein</keyword>
<evidence type="ECO:0000313" key="9">
    <source>
        <dbReference type="Proteomes" id="UP000237647"/>
    </source>
</evidence>
<dbReference type="PANTHER" id="PTHR45444">
    <property type="entry name" value="XANTHINE DEHYDROGENASE"/>
    <property type="match status" value="1"/>
</dbReference>
<dbReference type="CDD" id="cd00207">
    <property type="entry name" value="fer2"/>
    <property type="match status" value="1"/>
</dbReference>
<dbReference type="SUPFAM" id="SSF47741">
    <property type="entry name" value="CO dehydrogenase ISP C-domain like"/>
    <property type="match status" value="1"/>
</dbReference>
<sequence length="485" mass="52675">MANIEFFLNGNPRQCHVAPDTSILTLLREHLGITGTKEGCASGDCGACTVAIADPDAPTPAYISINACITPAHQLQGKSLMTVEGLELNGQLHPAQAAMVECHGSQCGFCTPGVVMSLFTLHESRTETSEPPTSEQLEAALSGNLCRCTGYRPIRDAALQMQSLAQPSALWHEASLPVLSAQPPVAPDDNAECFFYQPASLEDLTHVRARYPDARLIAGGTDLWLEATQQLTPLNQLIDITGVKALSVIETAQLEGQEGWWIGAGVTYSQLEPLLNAHFPAFAHLLHRLGSRQIRNRGTLGGNIANASPIGDTPPVLLALGAVVELASIDQTRQLSLEDFFLDYKRTALAASEVVSRVFIPRLDEHVKCHVWKLSKRREDDISAVLGAFTYRLENERLRDVRIAFGGMAAIPKRALKAEQALEGQLITADGFRQAQAALSKDFSPMDDVRGSARYRQQAAANLIERLYLTLSSPGQEVMLHAYAH</sequence>
<evidence type="ECO:0000259" key="7">
    <source>
        <dbReference type="PROSITE" id="PS51387"/>
    </source>
</evidence>
<dbReference type="PANTHER" id="PTHR45444:SF3">
    <property type="entry name" value="XANTHINE DEHYDROGENASE"/>
    <property type="match status" value="1"/>
</dbReference>
<dbReference type="Gene3D" id="1.10.150.120">
    <property type="entry name" value="[2Fe-2S]-binding domain"/>
    <property type="match status" value="1"/>
</dbReference>
<dbReference type="GO" id="GO:0005506">
    <property type="term" value="F:iron ion binding"/>
    <property type="evidence" value="ECO:0007669"/>
    <property type="project" value="InterPro"/>
</dbReference>
<keyword evidence="2" id="KW-0479">Metal-binding</keyword>
<dbReference type="NCBIfam" id="TIGR02963">
    <property type="entry name" value="xanthine_xdhA"/>
    <property type="match status" value="1"/>
</dbReference>
<accession>A0A2T0V5Q4</accession>
<evidence type="ECO:0000256" key="2">
    <source>
        <dbReference type="ARBA" id="ARBA00022723"/>
    </source>
</evidence>
<dbReference type="InterPro" id="IPR005107">
    <property type="entry name" value="CO_DH_flav_C"/>
</dbReference>
<dbReference type="SUPFAM" id="SSF55447">
    <property type="entry name" value="CO dehydrogenase flavoprotein C-terminal domain-like"/>
    <property type="match status" value="1"/>
</dbReference>
<evidence type="ECO:0000256" key="3">
    <source>
        <dbReference type="ARBA" id="ARBA00022827"/>
    </source>
</evidence>
<keyword evidence="4" id="KW-0560">Oxidoreductase</keyword>
<feature type="domain" description="FAD-binding PCMH-type" evidence="7">
    <location>
        <begin position="187"/>
        <end position="365"/>
    </location>
</feature>
<dbReference type="InterPro" id="IPR036884">
    <property type="entry name" value="2Fe-2S-bd_dom_sf"/>
</dbReference>
<dbReference type="Gene3D" id="3.30.465.10">
    <property type="match status" value="1"/>
</dbReference>
<dbReference type="InterPro" id="IPR002346">
    <property type="entry name" value="Mopterin_DH_FAD-bd"/>
</dbReference>
<dbReference type="Pfam" id="PF01799">
    <property type="entry name" value="Fer2_2"/>
    <property type="match status" value="1"/>
</dbReference>
<dbReference type="PROSITE" id="PS51085">
    <property type="entry name" value="2FE2S_FER_2"/>
    <property type="match status" value="1"/>
</dbReference>
<dbReference type="RefSeq" id="WP_106373896.1">
    <property type="nucleotide sequence ID" value="NZ_PVTK01000002.1"/>
</dbReference>
<reference evidence="8 9" key="1">
    <citation type="submission" date="2018-03" db="EMBL/GenBank/DDBJ databases">
        <title>Genomic Encyclopedia of Type Strains, Phase III (KMG-III): the genomes of soil and plant-associated and newly described type strains.</title>
        <authorList>
            <person name="Whitman W."/>
        </authorList>
    </citation>
    <scope>NUCLEOTIDE SEQUENCE [LARGE SCALE GENOMIC DNA]</scope>
    <source>
        <strain evidence="8 9">CGMCC 1.12152</strain>
    </source>
</reference>